<dbReference type="AlphaFoldDB" id="A0A9D4Z6L2"/>
<dbReference type="EMBL" id="JABFUD020000022">
    <property type="protein sequence ID" value="KAI5062527.1"/>
    <property type="molecule type" value="Genomic_DNA"/>
</dbReference>
<keyword evidence="1" id="KW-1133">Transmembrane helix</keyword>
<keyword evidence="3" id="KW-1185">Reference proteome</keyword>
<dbReference type="PANTHER" id="PTHR33266">
    <property type="entry name" value="CHROMOSOME 15, WHOLE GENOME SHOTGUN SEQUENCE"/>
    <property type="match status" value="1"/>
</dbReference>
<organism evidence="2 3">
    <name type="scientific">Adiantum capillus-veneris</name>
    <name type="common">Maidenhair fern</name>
    <dbReference type="NCBI Taxonomy" id="13818"/>
    <lineage>
        <taxon>Eukaryota</taxon>
        <taxon>Viridiplantae</taxon>
        <taxon>Streptophyta</taxon>
        <taxon>Embryophyta</taxon>
        <taxon>Tracheophyta</taxon>
        <taxon>Polypodiopsida</taxon>
        <taxon>Polypodiidae</taxon>
        <taxon>Polypodiales</taxon>
        <taxon>Pteridineae</taxon>
        <taxon>Pteridaceae</taxon>
        <taxon>Vittarioideae</taxon>
        <taxon>Adiantum</taxon>
    </lineage>
</organism>
<reference evidence="2" key="1">
    <citation type="submission" date="2021-01" db="EMBL/GenBank/DDBJ databases">
        <title>Adiantum capillus-veneris genome.</title>
        <authorList>
            <person name="Fang Y."/>
            <person name="Liao Q."/>
        </authorList>
    </citation>
    <scope>NUCLEOTIDE SEQUENCE</scope>
    <source>
        <strain evidence="2">H3</strain>
        <tissue evidence="2">Leaf</tissue>
    </source>
</reference>
<keyword evidence="1" id="KW-0812">Transmembrane</keyword>
<dbReference type="PANTHER" id="PTHR33266:SF1">
    <property type="entry name" value="F-BOX DOMAIN-CONTAINING PROTEIN"/>
    <property type="match status" value="1"/>
</dbReference>
<keyword evidence="1" id="KW-0472">Membrane</keyword>
<comment type="caution">
    <text evidence="2">The sequence shown here is derived from an EMBL/GenBank/DDBJ whole genome shotgun (WGS) entry which is preliminary data.</text>
</comment>
<accession>A0A9D4Z6L2</accession>
<sequence>MLDKSLSEDMAMGILGTSIGLEVVAFSNVAQTLVASHMRMGVVVSEERDRLFNIDTVEPILGEAAAGKILQSNGMLLKVLYALENACKKPYVRPQGGTD</sequence>
<feature type="transmembrane region" description="Helical" evidence="1">
    <location>
        <begin position="12"/>
        <end position="30"/>
    </location>
</feature>
<evidence type="ECO:0000313" key="2">
    <source>
        <dbReference type="EMBL" id="KAI5062527.1"/>
    </source>
</evidence>
<evidence type="ECO:0000313" key="3">
    <source>
        <dbReference type="Proteomes" id="UP000886520"/>
    </source>
</evidence>
<evidence type="ECO:0000256" key="1">
    <source>
        <dbReference type="SAM" id="Phobius"/>
    </source>
</evidence>
<name>A0A9D4Z6L2_ADICA</name>
<gene>
    <name evidence="2" type="ORF">GOP47_0023066</name>
</gene>
<proteinExistence type="predicted"/>
<protein>
    <submittedName>
        <fullName evidence="2">Uncharacterized protein</fullName>
    </submittedName>
</protein>
<dbReference type="Proteomes" id="UP000886520">
    <property type="component" value="Chromosome 22"/>
</dbReference>